<evidence type="ECO:0000256" key="1">
    <source>
        <dbReference type="SAM" id="MobiDB-lite"/>
    </source>
</evidence>
<dbReference type="Proteomes" id="UP000000305">
    <property type="component" value="Unassembled WGS sequence"/>
</dbReference>
<dbReference type="InParanoid" id="E9GXX8"/>
<feature type="compositionally biased region" description="Polar residues" evidence="1">
    <location>
        <begin position="697"/>
        <end position="706"/>
    </location>
</feature>
<dbReference type="KEGG" id="dpx:DAPPUDRAFT_250108"/>
<dbReference type="EMBL" id="GL732574">
    <property type="protein sequence ID" value="EFX75652.1"/>
    <property type="molecule type" value="Genomic_DNA"/>
</dbReference>
<gene>
    <name evidence="2" type="ORF">DAPPUDRAFT_250108</name>
</gene>
<reference evidence="2 3" key="1">
    <citation type="journal article" date="2011" name="Science">
        <title>The ecoresponsive genome of Daphnia pulex.</title>
        <authorList>
            <person name="Colbourne J.K."/>
            <person name="Pfrender M.E."/>
            <person name="Gilbert D."/>
            <person name="Thomas W.K."/>
            <person name="Tucker A."/>
            <person name="Oakley T.H."/>
            <person name="Tokishita S."/>
            <person name="Aerts A."/>
            <person name="Arnold G.J."/>
            <person name="Basu M.K."/>
            <person name="Bauer D.J."/>
            <person name="Caceres C.E."/>
            <person name="Carmel L."/>
            <person name="Casola C."/>
            <person name="Choi J.H."/>
            <person name="Detter J.C."/>
            <person name="Dong Q."/>
            <person name="Dusheyko S."/>
            <person name="Eads B.D."/>
            <person name="Frohlich T."/>
            <person name="Geiler-Samerotte K.A."/>
            <person name="Gerlach D."/>
            <person name="Hatcher P."/>
            <person name="Jogdeo S."/>
            <person name="Krijgsveld J."/>
            <person name="Kriventseva E.V."/>
            <person name="Kultz D."/>
            <person name="Laforsch C."/>
            <person name="Lindquist E."/>
            <person name="Lopez J."/>
            <person name="Manak J.R."/>
            <person name="Muller J."/>
            <person name="Pangilinan J."/>
            <person name="Patwardhan R.P."/>
            <person name="Pitluck S."/>
            <person name="Pritham E.J."/>
            <person name="Rechtsteiner A."/>
            <person name="Rho M."/>
            <person name="Rogozin I.B."/>
            <person name="Sakarya O."/>
            <person name="Salamov A."/>
            <person name="Schaack S."/>
            <person name="Shapiro H."/>
            <person name="Shiga Y."/>
            <person name="Skalitzky C."/>
            <person name="Smith Z."/>
            <person name="Souvorov A."/>
            <person name="Sung W."/>
            <person name="Tang Z."/>
            <person name="Tsuchiya D."/>
            <person name="Tu H."/>
            <person name="Vos H."/>
            <person name="Wang M."/>
            <person name="Wolf Y.I."/>
            <person name="Yamagata H."/>
            <person name="Yamada T."/>
            <person name="Ye Y."/>
            <person name="Shaw J.R."/>
            <person name="Andrews J."/>
            <person name="Crease T.J."/>
            <person name="Tang H."/>
            <person name="Lucas S.M."/>
            <person name="Robertson H.M."/>
            <person name="Bork P."/>
            <person name="Koonin E.V."/>
            <person name="Zdobnov E.M."/>
            <person name="Grigoriev I.V."/>
            <person name="Lynch M."/>
            <person name="Boore J.L."/>
        </authorList>
    </citation>
    <scope>NUCLEOTIDE SEQUENCE [LARGE SCALE GENOMIC DNA]</scope>
</reference>
<feature type="compositionally biased region" description="Low complexity" evidence="1">
    <location>
        <begin position="225"/>
        <end position="234"/>
    </location>
</feature>
<feature type="region of interest" description="Disordered" evidence="1">
    <location>
        <begin position="225"/>
        <end position="245"/>
    </location>
</feature>
<dbReference type="PANTHER" id="PTHR13361:SF1">
    <property type="entry name" value="WW DOMAIN-BINDING PROTEIN 11"/>
    <property type="match status" value="1"/>
</dbReference>
<feature type="region of interest" description="Disordered" evidence="1">
    <location>
        <begin position="697"/>
        <end position="769"/>
    </location>
</feature>
<dbReference type="STRING" id="6669.E9GXX8"/>
<dbReference type="PANTHER" id="PTHR13361">
    <property type="entry name" value="WW DOMAIN-BINDING PROTEIN 11"/>
    <property type="match status" value="1"/>
</dbReference>
<dbReference type="AlphaFoldDB" id="E9GXX8"/>
<sequence length="816" mass="88426">MEKAGFCPIKKCPDSREAHIIICPMLDPSNITPPSPTGVCPKLPQSGTLSAGSIFQQSLSSAVASAVRPYRDSVPIFIVFRLICPPAGSFIFNPSVQLIDPTTGISVCNGPALHTSQTYHPSQPVLSGPTDISVHHPNPVLPSPSFHRDTVRALRAIYVRDFDILEKRHDRHVQCNAPNYSPDDPDGEKQWIQDVIYDHQKAISYCDVYLSQTNSRPCSVVSRASSRHSSVSSRQAKIHEAERKEKEAELMLQQVEDETRRREEEDAKIREAEDYKRKVERERKQREIRDEIDLQRLSGAIIWKQLTDLTVNDQAVPTRASSLVSGLSRVSGTSSHPSLPNNSNLLAQTPAAFAQTSTMTTTAPITRIIATPQPQPSTVVISTAAQTLAMTVSRIYGQDSNTNETLQPTGSDDSVNAKVFTPSSLTRSASVPYIPLNAGASNASVTTSITNPTFSTPSSTSVAAQPVTTSQTTSTVYNIVTPPTSVPQVPVSIIPPTTTPVTAPISTSAVPQAPKTTVPPFAPPTSTSVAAPVSSSAAHPFTPVTTATIHVPTTSNVTHVPVSVPLPHRSSASVPFPPGSSASVPFPPVSSESASSWVSSWRNRSSPFLRDLRCPRLGEFKLEKHPFDLNSLVKQWPHLSRVPVCSTKRKNVAILIGQNHPAAIEIFEIRKHPSNHRAPRAYLTAFGWCIAGPSGQLNENPQNSNHSESRKMECDPVQQQSVEADPSSRKMNIIRPTVPKKRGASRGVSADDVQAGSTLNPQQIPPNLHRDVDDSRAGCQFYKTANLTELVPFSDHRVLQGVGGKIKKPPLPIGSR</sequence>
<keyword evidence="3" id="KW-1185">Reference proteome</keyword>
<evidence type="ECO:0000313" key="3">
    <source>
        <dbReference type="Proteomes" id="UP000000305"/>
    </source>
</evidence>
<accession>E9GXX8</accession>
<organism evidence="2 3">
    <name type="scientific">Daphnia pulex</name>
    <name type="common">Water flea</name>
    <dbReference type="NCBI Taxonomy" id="6669"/>
    <lineage>
        <taxon>Eukaryota</taxon>
        <taxon>Metazoa</taxon>
        <taxon>Ecdysozoa</taxon>
        <taxon>Arthropoda</taxon>
        <taxon>Crustacea</taxon>
        <taxon>Branchiopoda</taxon>
        <taxon>Diplostraca</taxon>
        <taxon>Cladocera</taxon>
        <taxon>Anomopoda</taxon>
        <taxon>Daphniidae</taxon>
        <taxon>Daphnia</taxon>
    </lineage>
</organism>
<protein>
    <submittedName>
        <fullName evidence="2">Uncharacterized protein</fullName>
    </submittedName>
</protein>
<dbReference type="HOGENOM" id="CLU_022906_0_0_1"/>
<dbReference type="PhylomeDB" id="E9GXX8"/>
<proteinExistence type="predicted"/>
<evidence type="ECO:0000313" key="2">
    <source>
        <dbReference type="EMBL" id="EFX75652.1"/>
    </source>
</evidence>
<name>E9GXX8_DAPPU</name>